<comment type="subcellular location">
    <subcellularLocation>
        <location evidence="2">Membrane</location>
        <topology evidence="2">Single-pass membrane protein</topology>
    </subcellularLocation>
    <subcellularLocation>
        <location evidence="3">Secreted</location>
    </subcellularLocation>
</comment>
<dbReference type="Gene3D" id="2.40.20.10">
    <property type="entry name" value="Plasminogen Kringle 4"/>
    <property type="match status" value="1"/>
</dbReference>
<feature type="chain" id="PRO_5020038095" description="Neurotrypsin" evidence="17">
    <location>
        <begin position="26"/>
        <end position="821"/>
    </location>
</feature>
<feature type="domain" description="SRCR" evidence="20">
    <location>
        <begin position="331"/>
        <end position="431"/>
    </location>
</feature>
<evidence type="ECO:0000256" key="13">
    <source>
        <dbReference type="ARBA" id="ARBA00023180"/>
    </source>
</evidence>
<dbReference type="InterPro" id="IPR009003">
    <property type="entry name" value="Peptidase_S1_PA"/>
</dbReference>
<dbReference type="SMART" id="SM00202">
    <property type="entry name" value="SR"/>
    <property type="match status" value="4"/>
</dbReference>
<keyword evidence="6 15" id="KW-0420">Kringle</keyword>
<feature type="domain" description="SRCR" evidence="20">
    <location>
        <begin position="224"/>
        <end position="324"/>
    </location>
</feature>
<dbReference type="PROSITE" id="PS50070">
    <property type="entry name" value="KRINGLE_2"/>
    <property type="match status" value="1"/>
</dbReference>
<evidence type="ECO:0000256" key="3">
    <source>
        <dbReference type="ARBA" id="ARBA00004613"/>
    </source>
</evidence>
<evidence type="ECO:0000256" key="9">
    <source>
        <dbReference type="ARBA" id="ARBA00022737"/>
    </source>
</evidence>
<keyword evidence="5" id="KW-0964">Secreted</keyword>
<evidence type="ECO:0000256" key="8">
    <source>
        <dbReference type="ARBA" id="ARBA00022729"/>
    </source>
</evidence>
<feature type="disulfide bond" evidence="16">
    <location>
        <begin position="400"/>
        <end position="410"/>
    </location>
</feature>
<dbReference type="Gene3D" id="3.10.250.10">
    <property type="entry name" value="SRCR-like domain"/>
    <property type="match status" value="4"/>
</dbReference>
<feature type="domain" description="SRCR" evidence="20">
    <location>
        <begin position="102"/>
        <end position="215"/>
    </location>
</feature>
<evidence type="ECO:0000256" key="10">
    <source>
        <dbReference type="ARBA" id="ARBA00022989"/>
    </source>
</evidence>
<feature type="disulfide bond" evidence="16">
    <location>
        <begin position="484"/>
        <end position="545"/>
    </location>
</feature>
<dbReference type="GO" id="GO:0005576">
    <property type="term" value="C:extracellular region"/>
    <property type="evidence" value="ECO:0007669"/>
    <property type="project" value="UniProtKB-SubCell"/>
</dbReference>
<feature type="disulfide bond" evidence="16">
    <location>
        <begin position="293"/>
        <end position="303"/>
    </location>
</feature>
<protein>
    <recommendedName>
        <fullName evidence="4">Neurotrypsin</fullName>
    </recommendedName>
    <alternativeName>
        <fullName evidence="14">Serine protease 12</fullName>
    </alternativeName>
</protein>
<evidence type="ECO:0000259" key="20">
    <source>
        <dbReference type="PROSITE" id="PS50287"/>
    </source>
</evidence>
<evidence type="ECO:0000256" key="16">
    <source>
        <dbReference type="PROSITE-ProRule" id="PRU00196"/>
    </source>
</evidence>
<keyword evidence="9" id="KW-0677">Repeat</keyword>
<sequence>MELPKALRCLTLLLSLLPCLRCVEALLGSQPSQNHLQSAGSGLCGVGPLRYYNGSLAVTESGSECLNWADFPDYVQQYPDRGLGNHNYCRNPDRGATPWCFYRLASGPIGWASCDCNQGAVRLSEGGRVELYFSGLWGTICADRWTDWDASVVCRQLGVSEIGTAGKNSYAALGPVPLHLQLANCRGDEKALLQCGYQEAVSGACNQGIAAAECIPPAGAGAPLRLAGGKESFEGRVEVYHDGKWGTICDDQWDDRDAEVVCRQLGFSGTPKALSWAHYGQGSGPILLDEVECSGNELSLDQCKKNNWGQQNCDHIEDAGVSCDPFTEGTVRLAGGRTPSEGRVEVYYRGDWGTVCDDGWTALSAQVVCRQLGFSGPASLASEGEYTPGQGFILLDDMACTGTEFSFLDCPHSNWGQHDCSHAEDVGVRCSPETNKIFEDTAGPPMRLADGESTKEGRVEVFLNGQWGSVCDDGWTDKDAAVVCRQLGYSGAAKARPMAYFGEGHGPIHLDNVECSGTERTLGECVKPDNGIHNCWHSEDAGVICDYMEEKAQDTRNAGSASGMCGMRLLHHRKKRIIGGNKSLRGGWPWQASLRLKGFHRDTRLLCGATLIHSCWVVIAAHCFKRFGTDVRRYLLRVGDYHTGVREAFEREIPIERIILHRNYRSSSNDNDIALVRMRGRGSHCLSFNRHVLPICLPDRKEKAAINRQACIISGWGDTGKSYSRTLLQGVVPLLPREDCEARYGGKFTNRMICAGNLSEDKRVDSCQGDSGGPLMCQRSTGHWVILGIISWGYGCGRKGSPGVYTKVSKFVPWIKKVTKL</sequence>
<dbReference type="Pfam" id="PF00051">
    <property type="entry name" value="Kringle"/>
    <property type="match status" value="1"/>
</dbReference>
<keyword evidence="8 17" id="KW-0732">Signal</keyword>
<dbReference type="PANTHER" id="PTHR19331:SF465">
    <property type="entry name" value="EGG PEPTIDE SPERACT RECEPTOR"/>
    <property type="match status" value="1"/>
</dbReference>
<keyword evidence="12 16" id="KW-1015">Disulfide bond</keyword>
<dbReference type="EMBL" id="QXTE01000148">
    <property type="protein sequence ID" value="TFK03979.1"/>
    <property type="molecule type" value="Genomic_DNA"/>
</dbReference>
<dbReference type="Pfam" id="PF00089">
    <property type="entry name" value="Trypsin"/>
    <property type="match status" value="1"/>
</dbReference>
<reference evidence="21 22" key="1">
    <citation type="submission" date="2019-04" db="EMBL/GenBank/DDBJ databases">
        <title>Draft genome of the big-headed turtle Platysternon megacephalum.</title>
        <authorList>
            <person name="Gong S."/>
        </authorList>
    </citation>
    <scope>NUCLEOTIDE SEQUENCE [LARGE SCALE GENOMIC DNA]</scope>
    <source>
        <strain evidence="21">DO16091913</strain>
        <tissue evidence="21">Muscle</tissue>
    </source>
</reference>
<evidence type="ECO:0000256" key="4">
    <source>
        <dbReference type="ARBA" id="ARBA00017669"/>
    </source>
</evidence>
<dbReference type="PANTHER" id="PTHR19331">
    <property type="entry name" value="SCAVENGER RECEPTOR DOMAIN-CONTAINING"/>
    <property type="match status" value="1"/>
</dbReference>
<dbReference type="GO" id="GO:0004252">
    <property type="term" value="F:serine-type endopeptidase activity"/>
    <property type="evidence" value="ECO:0007669"/>
    <property type="project" value="InterPro"/>
</dbReference>
<feature type="domain" description="Peptidase S1" evidence="19">
    <location>
        <begin position="577"/>
        <end position="820"/>
    </location>
</feature>
<evidence type="ECO:0000256" key="7">
    <source>
        <dbReference type="ARBA" id="ARBA00022692"/>
    </source>
</evidence>
<comment type="caution">
    <text evidence="21">The sequence shown here is derived from an EMBL/GenBank/DDBJ whole genome shotgun (WGS) entry which is preliminary data.</text>
</comment>
<dbReference type="PROSITE" id="PS50287">
    <property type="entry name" value="SRCR_2"/>
    <property type="match status" value="4"/>
</dbReference>
<comment type="function">
    <text evidence="1">Plays a role in neuronal plasticity and the proteolytic action may subserve structural reorganizations associated with learning and memory operations.</text>
</comment>
<dbReference type="InterPro" id="IPR038178">
    <property type="entry name" value="Kringle_sf"/>
</dbReference>
<dbReference type="PROSITE" id="PS00135">
    <property type="entry name" value="TRYPSIN_SER"/>
    <property type="match status" value="1"/>
</dbReference>
<feature type="signal peptide" evidence="17">
    <location>
        <begin position="1"/>
        <end position="25"/>
    </location>
</feature>
<dbReference type="InterPro" id="IPR001190">
    <property type="entry name" value="SRCR"/>
</dbReference>
<feature type="disulfide bond" evidence="16">
    <location>
        <begin position="471"/>
        <end position="535"/>
    </location>
</feature>
<dbReference type="InterPro" id="IPR033116">
    <property type="entry name" value="TRYPSIN_SER"/>
</dbReference>
<feature type="disulfide bond" evidence="16">
    <location>
        <begin position="515"/>
        <end position="525"/>
    </location>
</feature>
<keyword evidence="13" id="KW-0325">Glycoprotein</keyword>
<dbReference type="InterPro" id="IPR000001">
    <property type="entry name" value="Kringle"/>
</dbReference>
<feature type="disulfide bond" evidence="16">
    <location>
        <begin position="369"/>
        <end position="430"/>
    </location>
</feature>
<dbReference type="OrthoDB" id="10002959at2759"/>
<dbReference type="PROSITE" id="PS50240">
    <property type="entry name" value="TRYPSIN_DOM"/>
    <property type="match status" value="1"/>
</dbReference>
<feature type="domain" description="Kringle" evidence="18">
    <location>
        <begin position="43"/>
        <end position="119"/>
    </location>
</feature>
<dbReference type="FunFam" id="3.10.250.10:FF:000005">
    <property type="entry name" value="Neurotrypsin isoform A"/>
    <property type="match status" value="2"/>
</dbReference>
<dbReference type="PROSITE" id="PS00420">
    <property type="entry name" value="SRCR_1"/>
    <property type="match status" value="3"/>
</dbReference>
<dbReference type="Pfam" id="PF00530">
    <property type="entry name" value="SRCR"/>
    <property type="match status" value="4"/>
</dbReference>
<evidence type="ECO:0000256" key="1">
    <source>
        <dbReference type="ARBA" id="ARBA00002744"/>
    </source>
</evidence>
<dbReference type="AlphaFoldDB" id="A0A4D9E1F0"/>
<evidence type="ECO:0000256" key="12">
    <source>
        <dbReference type="ARBA" id="ARBA00023157"/>
    </source>
</evidence>
<comment type="caution">
    <text evidence="16">Lacks conserved residue(s) required for the propagation of feature annotation.</text>
</comment>
<name>A0A4D9E1F0_9SAUR</name>
<dbReference type="PROSITE" id="PS00021">
    <property type="entry name" value="KRINGLE_1"/>
    <property type="match status" value="1"/>
</dbReference>
<dbReference type="Gene3D" id="2.40.10.10">
    <property type="entry name" value="Trypsin-like serine proteases"/>
    <property type="match status" value="1"/>
</dbReference>
<keyword evidence="22" id="KW-1185">Reference proteome</keyword>
<evidence type="ECO:0000259" key="19">
    <source>
        <dbReference type="PROSITE" id="PS50240"/>
    </source>
</evidence>
<feature type="disulfide bond" evidence="16">
    <location>
        <begin position="356"/>
        <end position="420"/>
    </location>
</feature>
<dbReference type="PRINTS" id="PR00722">
    <property type="entry name" value="CHYMOTRYPSIN"/>
</dbReference>
<dbReference type="SMART" id="SM00020">
    <property type="entry name" value="Tryp_SPc"/>
    <property type="match status" value="1"/>
</dbReference>
<evidence type="ECO:0000313" key="22">
    <source>
        <dbReference type="Proteomes" id="UP000297703"/>
    </source>
</evidence>
<dbReference type="InterPro" id="IPR001254">
    <property type="entry name" value="Trypsin_dom"/>
</dbReference>
<dbReference type="GO" id="GO:0016020">
    <property type="term" value="C:membrane"/>
    <property type="evidence" value="ECO:0007669"/>
    <property type="project" value="UniProtKB-SubCell"/>
</dbReference>
<evidence type="ECO:0000256" key="14">
    <source>
        <dbReference type="ARBA" id="ARBA00030576"/>
    </source>
</evidence>
<dbReference type="SUPFAM" id="SSF50494">
    <property type="entry name" value="Trypsin-like serine proteases"/>
    <property type="match status" value="1"/>
</dbReference>
<organism evidence="21 22">
    <name type="scientific">Platysternon megacephalum</name>
    <name type="common">big-headed turtle</name>
    <dbReference type="NCBI Taxonomy" id="55544"/>
    <lineage>
        <taxon>Eukaryota</taxon>
        <taxon>Metazoa</taxon>
        <taxon>Chordata</taxon>
        <taxon>Craniata</taxon>
        <taxon>Vertebrata</taxon>
        <taxon>Euteleostomi</taxon>
        <taxon>Archelosauria</taxon>
        <taxon>Testudinata</taxon>
        <taxon>Testudines</taxon>
        <taxon>Cryptodira</taxon>
        <taxon>Durocryptodira</taxon>
        <taxon>Testudinoidea</taxon>
        <taxon>Platysternidae</taxon>
        <taxon>Platysternon</taxon>
    </lineage>
</organism>
<evidence type="ECO:0000256" key="5">
    <source>
        <dbReference type="ARBA" id="ARBA00022525"/>
    </source>
</evidence>
<dbReference type="SMART" id="SM00130">
    <property type="entry name" value="KR"/>
    <property type="match status" value="1"/>
</dbReference>
<dbReference type="PRINTS" id="PR00018">
    <property type="entry name" value="KRINGLE"/>
</dbReference>
<keyword evidence="11" id="KW-0472">Membrane</keyword>
<accession>A0A4D9E1F0</accession>
<dbReference type="FunFam" id="3.10.250.10:FF:000016">
    <property type="entry name" value="Scavenger receptor cysteine-rich protein type 12"/>
    <property type="match status" value="1"/>
</dbReference>
<dbReference type="InterPro" id="IPR036772">
    <property type="entry name" value="SRCR-like_dom_sf"/>
</dbReference>
<keyword evidence="10" id="KW-1133">Transmembrane helix</keyword>
<evidence type="ECO:0000256" key="17">
    <source>
        <dbReference type="SAM" id="SignalP"/>
    </source>
</evidence>
<feature type="disulfide bond" evidence="16">
    <location>
        <begin position="249"/>
        <end position="313"/>
    </location>
</feature>
<dbReference type="Proteomes" id="UP000297703">
    <property type="component" value="Unassembled WGS sequence"/>
</dbReference>
<dbReference type="InterPro" id="IPR013806">
    <property type="entry name" value="Kringle-like"/>
</dbReference>
<keyword evidence="7" id="KW-0812">Transmembrane</keyword>
<dbReference type="SUPFAM" id="SSF56487">
    <property type="entry name" value="SRCR-like"/>
    <property type="match status" value="4"/>
</dbReference>
<feature type="disulfide bond" evidence="16">
    <location>
        <begin position="185"/>
        <end position="195"/>
    </location>
</feature>
<dbReference type="InterPro" id="IPR001314">
    <property type="entry name" value="Peptidase_S1A"/>
</dbReference>
<dbReference type="PRINTS" id="PR00258">
    <property type="entry name" value="SPERACTRCPTR"/>
</dbReference>
<feature type="disulfide bond" evidence="16">
    <location>
        <begin position="141"/>
        <end position="205"/>
    </location>
</feature>
<proteinExistence type="predicted"/>
<feature type="disulfide bond" evidence="16">
    <location>
        <begin position="262"/>
        <end position="323"/>
    </location>
</feature>
<gene>
    <name evidence="21" type="ORF">DR999_PMT13541</name>
</gene>
<evidence type="ECO:0000256" key="15">
    <source>
        <dbReference type="PROSITE-ProRule" id="PRU00121"/>
    </source>
</evidence>
<dbReference type="CDD" id="cd00190">
    <property type="entry name" value="Tryp_SPc"/>
    <property type="match status" value="1"/>
</dbReference>
<evidence type="ECO:0000256" key="2">
    <source>
        <dbReference type="ARBA" id="ARBA00004167"/>
    </source>
</evidence>
<dbReference type="InterPro" id="IPR043504">
    <property type="entry name" value="Peptidase_S1_PA_chymotrypsin"/>
</dbReference>
<dbReference type="GO" id="GO:0006508">
    <property type="term" value="P:proteolysis"/>
    <property type="evidence" value="ECO:0007669"/>
    <property type="project" value="InterPro"/>
</dbReference>
<dbReference type="InterPro" id="IPR018056">
    <property type="entry name" value="Kringle_CS"/>
</dbReference>
<dbReference type="FunFam" id="2.40.10.10:FF:000053">
    <property type="entry name" value="Neurotrypsin"/>
    <property type="match status" value="1"/>
</dbReference>
<dbReference type="FunFam" id="3.10.250.10:FF:000006">
    <property type="entry name" value="neurotrypsin isoform X2"/>
    <property type="match status" value="1"/>
</dbReference>
<evidence type="ECO:0000313" key="21">
    <source>
        <dbReference type="EMBL" id="TFK03979.1"/>
    </source>
</evidence>
<feature type="domain" description="SRCR" evidence="20">
    <location>
        <begin position="446"/>
        <end position="546"/>
    </location>
</feature>
<evidence type="ECO:0000256" key="11">
    <source>
        <dbReference type="ARBA" id="ARBA00023136"/>
    </source>
</evidence>
<evidence type="ECO:0000256" key="6">
    <source>
        <dbReference type="ARBA" id="ARBA00022572"/>
    </source>
</evidence>
<dbReference type="STRING" id="55544.A0A4D9E1F0"/>
<evidence type="ECO:0000259" key="18">
    <source>
        <dbReference type="PROSITE" id="PS50070"/>
    </source>
</evidence>
<dbReference type="SUPFAM" id="SSF57440">
    <property type="entry name" value="Kringle-like"/>
    <property type="match status" value="1"/>
</dbReference>
<reference evidence="21 22" key="2">
    <citation type="submission" date="2019-04" db="EMBL/GenBank/DDBJ databases">
        <title>The genome sequence of big-headed turtle.</title>
        <authorList>
            <person name="Gong S."/>
        </authorList>
    </citation>
    <scope>NUCLEOTIDE SEQUENCE [LARGE SCALE GENOMIC DNA]</scope>
    <source>
        <strain evidence="21">DO16091913</strain>
        <tissue evidence="21">Muscle</tissue>
    </source>
</reference>